<feature type="compositionally biased region" description="Polar residues" evidence="1">
    <location>
        <begin position="87"/>
        <end position="107"/>
    </location>
</feature>
<reference evidence="2 3" key="1">
    <citation type="submission" date="2018-11" db="EMBL/GenBank/DDBJ databases">
        <authorList>
            <consortium name="Pathogen Informatics"/>
        </authorList>
    </citation>
    <scope>NUCLEOTIDE SEQUENCE [LARGE SCALE GENOMIC DNA]</scope>
</reference>
<feature type="region of interest" description="Disordered" evidence="1">
    <location>
        <begin position="45"/>
        <end position="64"/>
    </location>
</feature>
<feature type="non-terminal residue" evidence="2">
    <location>
        <position position="1"/>
    </location>
</feature>
<evidence type="ECO:0000256" key="1">
    <source>
        <dbReference type="SAM" id="MobiDB-lite"/>
    </source>
</evidence>
<evidence type="ECO:0000313" key="3">
    <source>
        <dbReference type="Proteomes" id="UP000281553"/>
    </source>
</evidence>
<keyword evidence="3" id="KW-1185">Reference proteome</keyword>
<dbReference type="Proteomes" id="UP000281553">
    <property type="component" value="Unassembled WGS sequence"/>
</dbReference>
<name>A0A3P7NUR3_DIBLA</name>
<evidence type="ECO:0000313" key="2">
    <source>
        <dbReference type="EMBL" id="VDN12639.1"/>
    </source>
</evidence>
<dbReference type="OrthoDB" id="10069059at2759"/>
<dbReference type="AlphaFoldDB" id="A0A3P7NUR3"/>
<feature type="region of interest" description="Disordered" evidence="1">
    <location>
        <begin position="15"/>
        <end position="40"/>
    </location>
</feature>
<accession>A0A3P7NUR3</accession>
<protein>
    <submittedName>
        <fullName evidence="2">Uncharacterized protein</fullName>
    </submittedName>
</protein>
<feature type="region of interest" description="Disordered" evidence="1">
    <location>
        <begin position="86"/>
        <end position="112"/>
    </location>
</feature>
<gene>
    <name evidence="2" type="ORF">DILT_LOCUS8470</name>
</gene>
<organism evidence="2 3">
    <name type="scientific">Dibothriocephalus latus</name>
    <name type="common">Fish tapeworm</name>
    <name type="synonym">Diphyllobothrium latum</name>
    <dbReference type="NCBI Taxonomy" id="60516"/>
    <lineage>
        <taxon>Eukaryota</taxon>
        <taxon>Metazoa</taxon>
        <taxon>Spiralia</taxon>
        <taxon>Lophotrochozoa</taxon>
        <taxon>Platyhelminthes</taxon>
        <taxon>Cestoda</taxon>
        <taxon>Eucestoda</taxon>
        <taxon>Diphyllobothriidea</taxon>
        <taxon>Diphyllobothriidae</taxon>
        <taxon>Dibothriocephalus</taxon>
    </lineage>
</organism>
<sequence length="147" mass="15374">LCVAAAAAERRQTINAGGRGESAEDEVSVRKQANDLPASKAVDEEVDLQKVHSQTSGKECGETARTLPFPLSTECAGKTACFENDHSTPASCSSEQADAHFSSSSPVSWRDYQEGGHENAFAVQSNSSQFTSINLLVGGPEEPGGSA</sequence>
<proteinExistence type="predicted"/>
<dbReference type="EMBL" id="UYRU01054371">
    <property type="protein sequence ID" value="VDN12639.1"/>
    <property type="molecule type" value="Genomic_DNA"/>
</dbReference>